<feature type="region of interest" description="Disordered" evidence="1">
    <location>
        <begin position="23"/>
        <end position="67"/>
    </location>
</feature>
<feature type="signal peptide" evidence="2">
    <location>
        <begin position="1"/>
        <end position="24"/>
    </location>
</feature>
<keyword evidence="4" id="KW-1185">Reference proteome</keyword>
<reference evidence="3 4" key="1">
    <citation type="submission" date="2018-05" db="EMBL/GenBank/DDBJ databases">
        <title>Lujinxingia marina gen. nov. sp. nov., a new facultative anaerobic member of the class Deltaproteobacteria, and proposal of Lujinxingaceae fam. nov.</title>
        <authorList>
            <person name="Li C.-M."/>
        </authorList>
    </citation>
    <scope>NUCLEOTIDE SEQUENCE [LARGE SCALE GENOMIC DNA]</scope>
    <source>
        <strain evidence="3 4">B210</strain>
    </source>
</reference>
<organism evidence="3 4">
    <name type="scientific">Lujinxingia litoralis</name>
    <dbReference type="NCBI Taxonomy" id="2211119"/>
    <lineage>
        <taxon>Bacteria</taxon>
        <taxon>Deltaproteobacteria</taxon>
        <taxon>Bradymonadales</taxon>
        <taxon>Lujinxingiaceae</taxon>
        <taxon>Lujinxingia</taxon>
    </lineage>
</organism>
<dbReference type="Pfam" id="PF13650">
    <property type="entry name" value="Asp_protease_2"/>
    <property type="match status" value="1"/>
</dbReference>
<dbReference type="InterPro" id="IPR034122">
    <property type="entry name" value="Retropepsin-like_bacterial"/>
</dbReference>
<dbReference type="AlphaFoldDB" id="A0A328C513"/>
<name>A0A328C513_9DELT</name>
<dbReference type="Gene3D" id="2.40.70.10">
    <property type="entry name" value="Acid Proteases"/>
    <property type="match status" value="1"/>
</dbReference>
<dbReference type="CDD" id="cd05483">
    <property type="entry name" value="retropepsin_like_bacteria"/>
    <property type="match status" value="1"/>
</dbReference>
<accession>A0A328C513</accession>
<dbReference type="SUPFAM" id="SSF50630">
    <property type="entry name" value="Acid proteases"/>
    <property type="match status" value="1"/>
</dbReference>
<protein>
    <recommendedName>
        <fullName evidence="5">Peptidase A2 domain-containing protein</fullName>
    </recommendedName>
</protein>
<gene>
    <name evidence="3" type="ORF">DL240_14970</name>
</gene>
<evidence type="ECO:0000313" key="3">
    <source>
        <dbReference type="EMBL" id="RAL20970.1"/>
    </source>
</evidence>
<dbReference type="Proteomes" id="UP000249169">
    <property type="component" value="Unassembled WGS sequence"/>
</dbReference>
<evidence type="ECO:0000256" key="1">
    <source>
        <dbReference type="SAM" id="MobiDB-lite"/>
    </source>
</evidence>
<comment type="caution">
    <text evidence="3">The sequence shown here is derived from an EMBL/GenBank/DDBJ whole genome shotgun (WGS) entry which is preliminary data.</text>
</comment>
<feature type="compositionally biased region" description="Basic and acidic residues" evidence="1">
    <location>
        <begin position="46"/>
        <end position="61"/>
    </location>
</feature>
<evidence type="ECO:0000313" key="4">
    <source>
        <dbReference type="Proteomes" id="UP000249169"/>
    </source>
</evidence>
<feature type="chain" id="PRO_5016396758" description="Peptidase A2 domain-containing protein" evidence="2">
    <location>
        <begin position="25"/>
        <end position="351"/>
    </location>
</feature>
<evidence type="ECO:0008006" key="5">
    <source>
        <dbReference type="Google" id="ProtNLM"/>
    </source>
</evidence>
<proteinExistence type="predicted"/>
<sequence>MSNFPTRKHALVLAICLAFSGGNAAASEPGEGDNGVTKTQVFSVSSDDRESPDRESPDRESPGGIVIEAGSGSREAIVIPGISDMALEGSEGDEPGTVFSSPVTIEHGEASAPGGVGTRTLRLTFERNGASVLVPAKIGHVDVYFVLDTGASYTTLTAGIARQARVTPPEGAPTTLMQTAGGLRPARFGLMETLKLGDHTLRNVSYTICDECGFGHYRAKPIVGLLGLNVLQRFRMNMDHLHGVVELTPHADFENQSADLRPWLSLQLVMERGLAARGARTETLVQVRNWAQKSVRGLVVELTCQLVDGRMERVRTRQASVGARAVANAEPRQSTSACQHWQAEVIEGYWR</sequence>
<evidence type="ECO:0000256" key="2">
    <source>
        <dbReference type="SAM" id="SignalP"/>
    </source>
</evidence>
<dbReference type="EMBL" id="QHKO01000007">
    <property type="protein sequence ID" value="RAL20970.1"/>
    <property type="molecule type" value="Genomic_DNA"/>
</dbReference>
<dbReference type="InterPro" id="IPR021109">
    <property type="entry name" value="Peptidase_aspartic_dom_sf"/>
</dbReference>
<keyword evidence="2" id="KW-0732">Signal</keyword>